<feature type="transmembrane region" description="Helical" evidence="14">
    <location>
        <begin position="73"/>
        <end position="95"/>
    </location>
</feature>
<evidence type="ECO:0000256" key="2">
    <source>
        <dbReference type="ARBA" id="ARBA00006434"/>
    </source>
</evidence>
<dbReference type="PANTHER" id="PTHR45897:SF4">
    <property type="entry name" value="HIGH-AFFINITY CHOLINE TRANSPORTER 1"/>
    <property type="match status" value="1"/>
</dbReference>
<keyword evidence="4 14" id="KW-0812">Transmembrane</keyword>
<dbReference type="InterPro" id="IPR001734">
    <property type="entry name" value="Na/solute_symporter"/>
</dbReference>
<dbReference type="PANTHER" id="PTHR45897">
    <property type="entry name" value="HIGH-AFFINITY CHOLINE TRANSPORTER 1"/>
    <property type="match status" value="1"/>
</dbReference>
<dbReference type="Gene3D" id="1.20.1730.10">
    <property type="entry name" value="Sodium/glucose cotransporter"/>
    <property type="match status" value="1"/>
</dbReference>
<keyword evidence="5" id="KW-0769">Symport</keyword>
<dbReference type="Pfam" id="PF00474">
    <property type="entry name" value="SSF"/>
    <property type="match status" value="1"/>
</dbReference>
<dbReference type="GO" id="GO:0005886">
    <property type="term" value="C:plasma membrane"/>
    <property type="evidence" value="ECO:0007669"/>
    <property type="project" value="TreeGrafter"/>
</dbReference>
<keyword evidence="3" id="KW-0813">Transport</keyword>
<evidence type="ECO:0000313" key="15">
    <source>
        <dbReference type="EMBL" id="CDW27852.1"/>
    </source>
</evidence>
<sequence length="479" mass="51794">MEVLGITFVLLFYISIAILGLWIGYKKTADSSFDNILLAGRDLGLVVGIFTLVATEVGGAFINGTAEEVYSKGIVWCVAPLAYSLSMALNGLFLLPEMRKRQYVTVVDALQESYGSIIGALIYIPSFIGDICWTAALLTALGSTLSVLIGTDQTLMICISAALAVLYTLVGGMYSVAYTDVLQLMFVIFGLWISLPFVLSSDSIDLSALSFKDWSGNISKTNCITYIDTFIMLLCGGIPWQGYYQRALALRTTRQAQLLSYISAFICITFMIPPIFIGGAAKSSLTLRKIIGDDFVKVLPVTIGELSPKFVTYSALGAVSAASMSSMDSAVLSGASYFSHNVYISLFRPTAGRLETMLVFRVCLIFLGVVAAIIAINSTSIYGLWSLAGDLSFAIVFPQFLSSILWPLQVNWFGSIVSIVIGGSLRVLVGEQDVGIPSIIPFWTFEGTTDSIVPIKSMIMLCSLGSHLIASNVYNYIIK</sequence>
<dbReference type="PROSITE" id="PS50283">
    <property type="entry name" value="NA_SOLUT_SYMP_3"/>
    <property type="match status" value="1"/>
</dbReference>
<feature type="transmembrane region" description="Helical" evidence="14">
    <location>
        <begin position="181"/>
        <end position="199"/>
    </location>
</feature>
<keyword evidence="10 14" id="KW-0472">Membrane</keyword>
<dbReference type="AlphaFoldDB" id="A0A0K2TQC6"/>
<feature type="transmembrane region" description="Helical" evidence="14">
    <location>
        <begin position="154"/>
        <end position="174"/>
    </location>
</feature>
<organism evidence="15">
    <name type="scientific">Lepeophtheirus salmonis</name>
    <name type="common">Salmon louse</name>
    <name type="synonym">Caligus salmonis</name>
    <dbReference type="NCBI Taxonomy" id="72036"/>
    <lineage>
        <taxon>Eukaryota</taxon>
        <taxon>Metazoa</taxon>
        <taxon>Ecdysozoa</taxon>
        <taxon>Arthropoda</taxon>
        <taxon>Crustacea</taxon>
        <taxon>Multicrustacea</taxon>
        <taxon>Hexanauplia</taxon>
        <taxon>Copepoda</taxon>
        <taxon>Siphonostomatoida</taxon>
        <taxon>Caligidae</taxon>
        <taxon>Lepeophtheirus</taxon>
    </lineage>
</organism>
<gene>
    <name evidence="15" type="primary">Dpse\GA20532</name>
</gene>
<name>A0A0K2TQC6_LEPSM</name>
<feature type="transmembrane region" description="Helical" evidence="14">
    <location>
        <begin position="258"/>
        <end position="281"/>
    </location>
</feature>
<evidence type="ECO:0000256" key="11">
    <source>
        <dbReference type="ARBA" id="ARBA00023180"/>
    </source>
</evidence>
<evidence type="ECO:0000256" key="10">
    <source>
        <dbReference type="ARBA" id="ARBA00023136"/>
    </source>
</evidence>
<keyword evidence="6" id="KW-0530">Neurotransmitter biosynthesis</keyword>
<dbReference type="CDD" id="cd11474">
    <property type="entry name" value="SLC5sbd_CHT"/>
    <property type="match status" value="1"/>
</dbReference>
<feature type="transmembrane region" description="Helical" evidence="14">
    <location>
        <begin position="358"/>
        <end position="376"/>
    </location>
</feature>
<evidence type="ECO:0000256" key="9">
    <source>
        <dbReference type="ARBA" id="ARBA00023065"/>
    </source>
</evidence>
<dbReference type="OMA" id="GDICWTA"/>
<comment type="similarity">
    <text evidence="2 13">Belongs to the sodium:solute symporter (SSF) (TC 2.A.21) family.</text>
</comment>
<keyword evidence="12" id="KW-0739">Sodium transport</keyword>
<evidence type="ECO:0000256" key="12">
    <source>
        <dbReference type="ARBA" id="ARBA00023201"/>
    </source>
</evidence>
<reference evidence="15" key="1">
    <citation type="submission" date="2014-05" db="EMBL/GenBank/DDBJ databases">
        <authorList>
            <person name="Chronopoulou M."/>
        </authorList>
    </citation>
    <scope>NUCLEOTIDE SEQUENCE</scope>
    <source>
        <tissue evidence="15">Whole organism</tissue>
    </source>
</reference>
<feature type="transmembrane region" description="Helical" evidence="14">
    <location>
        <begin position="43"/>
        <end position="61"/>
    </location>
</feature>
<dbReference type="GO" id="GO:0008292">
    <property type="term" value="P:acetylcholine biosynthetic process"/>
    <property type="evidence" value="ECO:0007669"/>
    <property type="project" value="TreeGrafter"/>
</dbReference>
<keyword evidence="9" id="KW-0406">Ion transport</keyword>
<evidence type="ECO:0000256" key="3">
    <source>
        <dbReference type="ARBA" id="ARBA00022448"/>
    </source>
</evidence>
<evidence type="ECO:0000256" key="14">
    <source>
        <dbReference type="SAM" id="Phobius"/>
    </source>
</evidence>
<dbReference type="InterPro" id="IPR052244">
    <property type="entry name" value="Choline_transporter"/>
</dbReference>
<keyword evidence="8" id="KW-0915">Sodium</keyword>
<proteinExistence type="inferred from homology"/>
<dbReference type="OrthoDB" id="546820at2759"/>
<keyword evidence="7 14" id="KW-1133">Transmembrane helix</keyword>
<dbReference type="InterPro" id="IPR038377">
    <property type="entry name" value="Na/Glc_symporter_sf"/>
</dbReference>
<feature type="transmembrane region" description="Helical" evidence="14">
    <location>
        <begin position="116"/>
        <end position="142"/>
    </location>
</feature>
<keyword evidence="11" id="KW-0325">Glycoprotein</keyword>
<evidence type="ECO:0000256" key="6">
    <source>
        <dbReference type="ARBA" id="ARBA00022979"/>
    </source>
</evidence>
<evidence type="ECO:0000256" key="8">
    <source>
        <dbReference type="ARBA" id="ARBA00023053"/>
    </source>
</evidence>
<accession>A0A0K2TQC6</accession>
<evidence type="ECO:0000256" key="7">
    <source>
        <dbReference type="ARBA" id="ARBA00022989"/>
    </source>
</evidence>
<feature type="transmembrane region" description="Helical" evidence="14">
    <location>
        <begin position="6"/>
        <end position="23"/>
    </location>
</feature>
<evidence type="ECO:0000256" key="4">
    <source>
        <dbReference type="ARBA" id="ARBA00022692"/>
    </source>
</evidence>
<dbReference type="GO" id="GO:0005307">
    <property type="term" value="F:choline:sodium symporter activity"/>
    <property type="evidence" value="ECO:0007669"/>
    <property type="project" value="TreeGrafter"/>
</dbReference>
<protein>
    <submittedName>
        <fullName evidence="15">Uncharacterized protein</fullName>
    </submittedName>
</protein>
<dbReference type="EMBL" id="HACA01010491">
    <property type="protein sequence ID" value="CDW27852.1"/>
    <property type="molecule type" value="Transcribed_RNA"/>
</dbReference>
<evidence type="ECO:0000256" key="13">
    <source>
        <dbReference type="RuleBase" id="RU362091"/>
    </source>
</evidence>
<feature type="transmembrane region" description="Helical" evidence="14">
    <location>
        <begin position="410"/>
        <end position="429"/>
    </location>
</feature>
<evidence type="ECO:0000256" key="1">
    <source>
        <dbReference type="ARBA" id="ARBA00004141"/>
    </source>
</evidence>
<comment type="subcellular location">
    <subcellularLocation>
        <location evidence="1">Membrane</location>
        <topology evidence="1">Multi-pass membrane protein</topology>
    </subcellularLocation>
</comment>
<evidence type="ECO:0000256" key="5">
    <source>
        <dbReference type="ARBA" id="ARBA00022847"/>
    </source>
</evidence>